<dbReference type="FunFam" id="3.40.50.720:FF:000084">
    <property type="entry name" value="Short-chain dehydrogenase reductase"/>
    <property type="match status" value="1"/>
</dbReference>
<dbReference type="PROSITE" id="PS00061">
    <property type="entry name" value="ADH_SHORT"/>
    <property type="match status" value="1"/>
</dbReference>
<dbReference type="SMART" id="SM00822">
    <property type="entry name" value="PKS_KR"/>
    <property type="match status" value="1"/>
</dbReference>
<reference evidence="5 6" key="1">
    <citation type="submission" date="2016-10" db="EMBL/GenBank/DDBJ databases">
        <authorList>
            <person name="de Groot N.N."/>
        </authorList>
    </citation>
    <scope>NUCLEOTIDE SEQUENCE [LARGE SCALE GENOMIC DNA]</scope>
    <source>
        <strain evidence="5 6">DSM 1736</strain>
    </source>
</reference>
<dbReference type="PRINTS" id="PR00080">
    <property type="entry name" value="SDRFAMILY"/>
</dbReference>
<evidence type="ECO:0000259" key="4">
    <source>
        <dbReference type="SMART" id="SM00822"/>
    </source>
</evidence>
<dbReference type="GO" id="GO:0008206">
    <property type="term" value="P:bile acid metabolic process"/>
    <property type="evidence" value="ECO:0007669"/>
    <property type="project" value="UniProtKB-ARBA"/>
</dbReference>
<dbReference type="Pfam" id="PF00106">
    <property type="entry name" value="adh_short"/>
    <property type="match status" value="1"/>
</dbReference>
<dbReference type="Proteomes" id="UP000214880">
    <property type="component" value="Unassembled WGS sequence"/>
</dbReference>
<dbReference type="InterPro" id="IPR057326">
    <property type="entry name" value="KR_dom"/>
</dbReference>
<dbReference type="PANTHER" id="PTHR42760">
    <property type="entry name" value="SHORT-CHAIN DEHYDROGENASES/REDUCTASES FAMILY MEMBER"/>
    <property type="match status" value="1"/>
</dbReference>
<dbReference type="CDD" id="cd05233">
    <property type="entry name" value="SDR_c"/>
    <property type="match status" value="1"/>
</dbReference>
<dbReference type="GO" id="GO:0030497">
    <property type="term" value="P:fatty acid elongation"/>
    <property type="evidence" value="ECO:0007669"/>
    <property type="project" value="TreeGrafter"/>
</dbReference>
<dbReference type="RefSeq" id="WP_173813065.1">
    <property type="nucleotide sequence ID" value="NZ_FNHB01000009.1"/>
</dbReference>
<dbReference type="PRINTS" id="PR00081">
    <property type="entry name" value="GDHRDH"/>
</dbReference>
<evidence type="ECO:0000313" key="5">
    <source>
        <dbReference type="EMBL" id="SDM93220.1"/>
    </source>
</evidence>
<dbReference type="EMBL" id="FNHB01000009">
    <property type="protein sequence ID" value="SDM93220.1"/>
    <property type="molecule type" value="Genomic_DNA"/>
</dbReference>
<proteinExistence type="inferred from homology"/>
<dbReference type="Gene3D" id="3.40.50.720">
    <property type="entry name" value="NAD(P)-binding Rossmann-like Domain"/>
    <property type="match status" value="1"/>
</dbReference>
<dbReference type="AlphaFoldDB" id="A0A1G9X8X2"/>
<dbReference type="STRING" id="146817.SAMN04488502_10924"/>
<keyword evidence="6" id="KW-1185">Reference proteome</keyword>
<dbReference type="PANTHER" id="PTHR42760:SF123">
    <property type="entry name" value="OXIDOREDUCTASE"/>
    <property type="match status" value="1"/>
</dbReference>
<keyword evidence="2" id="KW-0560">Oxidoreductase</keyword>
<evidence type="ECO:0000256" key="1">
    <source>
        <dbReference type="ARBA" id="ARBA00006484"/>
    </source>
</evidence>
<organism evidence="5 6">
    <name type="scientific">Dendrosporobacter quercicolus</name>
    <dbReference type="NCBI Taxonomy" id="146817"/>
    <lineage>
        <taxon>Bacteria</taxon>
        <taxon>Bacillati</taxon>
        <taxon>Bacillota</taxon>
        <taxon>Negativicutes</taxon>
        <taxon>Selenomonadales</taxon>
        <taxon>Sporomusaceae</taxon>
        <taxon>Dendrosporobacter</taxon>
    </lineage>
</organism>
<dbReference type="InterPro" id="IPR002347">
    <property type="entry name" value="SDR_fam"/>
</dbReference>
<gene>
    <name evidence="5" type="ORF">SAMN04488502_10924</name>
</gene>
<evidence type="ECO:0000256" key="2">
    <source>
        <dbReference type="ARBA" id="ARBA00023002"/>
    </source>
</evidence>
<protein>
    <submittedName>
        <fullName evidence="5">3-oxoacyl-[acyl-carrier protein] reductase</fullName>
    </submittedName>
</protein>
<comment type="similarity">
    <text evidence="1 3">Belongs to the short-chain dehydrogenases/reductases (SDR) family.</text>
</comment>
<accession>A0A1G9X8X2</accession>
<dbReference type="InterPro" id="IPR036291">
    <property type="entry name" value="NAD(P)-bd_dom_sf"/>
</dbReference>
<feature type="domain" description="Ketoreductase" evidence="4">
    <location>
        <begin position="6"/>
        <end position="190"/>
    </location>
</feature>
<dbReference type="SUPFAM" id="SSF51735">
    <property type="entry name" value="NAD(P)-binding Rossmann-fold domains"/>
    <property type="match status" value="1"/>
</dbReference>
<name>A0A1G9X8X2_9FIRM</name>
<sequence>MRLQEKVIFITGGAKGIGGAAAKVCAGYGGKIVAVDLLEDRLRQTVDEIKAAGGDAIWAVADVTKRDQVKAAIQKALDQYGRIDCLFNAAGVDRIGGFLDMTDDEYDFNMNINVKGSFICCAEAARVMIPNKKGRIINTSSIAAVREEAYNGTYCMSKAAVSMMTRVLALELAPHNITTVAIQPGNIETDILRESFTNRGKAEGKDVREFYAEMEATIPMGYIGRPEEIAEVVAYLCDDRSAYIDGNSILIAGGKIMA</sequence>
<evidence type="ECO:0000256" key="3">
    <source>
        <dbReference type="RuleBase" id="RU000363"/>
    </source>
</evidence>
<evidence type="ECO:0000313" key="6">
    <source>
        <dbReference type="Proteomes" id="UP000214880"/>
    </source>
</evidence>
<dbReference type="GO" id="GO:0016616">
    <property type="term" value="F:oxidoreductase activity, acting on the CH-OH group of donors, NAD or NADP as acceptor"/>
    <property type="evidence" value="ECO:0007669"/>
    <property type="project" value="TreeGrafter"/>
</dbReference>
<dbReference type="InterPro" id="IPR020904">
    <property type="entry name" value="Sc_DH/Rdtase_CS"/>
</dbReference>